<feature type="compositionally biased region" description="Polar residues" evidence="7">
    <location>
        <begin position="19"/>
        <end position="35"/>
    </location>
</feature>
<dbReference type="GeneID" id="26841884"/>
<feature type="compositionally biased region" description="Polar residues" evidence="7">
    <location>
        <begin position="1"/>
        <end position="10"/>
    </location>
</feature>
<evidence type="ECO:0000256" key="2">
    <source>
        <dbReference type="ARBA" id="ARBA00008285"/>
    </source>
</evidence>
<evidence type="ECO:0000256" key="5">
    <source>
        <dbReference type="ARBA" id="ARBA00023212"/>
    </source>
</evidence>
<keyword evidence="5" id="KW-0206">Cytoskeleton</keyword>
<comment type="similarity">
    <text evidence="2">Belongs to the IBD2 family.</text>
</comment>
<dbReference type="PRINTS" id="PR02099">
    <property type="entry name" value="PROTEINIBD2"/>
</dbReference>
<name>A0A0V1PT74_9ASCO</name>
<evidence type="ECO:0000256" key="7">
    <source>
        <dbReference type="SAM" id="MobiDB-lite"/>
    </source>
</evidence>
<organism evidence="8 9">
    <name type="scientific">Debaryomyces fabryi</name>
    <dbReference type="NCBI Taxonomy" id="58627"/>
    <lineage>
        <taxon>Eukaryota</taxon>
        <taxon>Fungi</taxon>
        <taxon>Dikarya</taxon>
        <taxon>Ascomycota</taxon>
        <taxon>Saccharomycotina</taxon>
        <taxon>Pichiomycetes</taxon>
        <taxon>Debaryomycetaceae</taxon>
        <taxon>Debaryomyces</taxon>
    </lineage>
</organism>
<reference evidence="8 9" key="1">
    <citation type="submission" date="2015-11" db="EMBL/GenBank/DDBJ databases">
        <title>The genome of Debaryomyces fabryi.</title>
        <authorList>
            <person name="Tafer H."/>
            <person name="Lopandic K."/>
        </authorList>
    </citation>
    <scope>NUCLEOTIDE SEQUENCE [LARGE SCALE GENOMIC DNA]</scope>
    <source>
        <strain evidence="8 9">CBS 789</strain>
    </source>
</reference>
<dbReference type="InterPro" id="IPR026231">
    <property type="entry name" value="IBD2"/>
</dbReference>
<evidence type="ECO:0000256" key="6">
    <source>
        <dbReference type="ARBA" id="ARBA00023306"/>
    </source>
</evidence>
<keyword evidence="4" id="KW-0963">Cytoplasm</keyword>
<dbReference type="Proteomes" id="UP000054251">
    <property type="component" value="Unassembled WGS sequence"/>
</dbReference>
<feature type="compositionally biased region" description="Low complexity" evidence="7">
    <location>
        <begin position="356"/>
        <end position="369"/>
    </location>
</feature>
<protein>
    <recommendedName>
        <fullName evidence="3">Protein IBD2</fullName>
    </recommendedName>
</protein>
<comment type="caution">
    <text evidence="8">The sequence shown here is derived from an EMBL/GenBank/DDBJ whole genome shotgun (WGS) entry which is preliminary data.</text>
</comment>
<dbReference type="GO" id="GO:0000922">
    <property type="term" value="C:spindle pole"/>
    <property type="evidence" value="ECO:0007669"/>
    <property type="project" value="UniProtKB-SubCell"/>
</dbReference>
<feature type="region of interest" description="Disordered" evidence="7">
    <location>
        <begin position="437"/>
        <end position="483"/>
    </location>
</feature>
<feature type="region of interest" description="Disordered" evidence="7">
    <location>
        <begin position="1"/>
        <end position="40"/>
    </location>
</feature>
<comment type="subcellular location">
    <subcellularLocation>
        <location evidence="1">Cytoplasm</location>
        <location evidence="1">Cytoskeleton</location>
        <location evidence="1">Spindle pole</location>
    </subcellularLocation>
</comment>
<feature type="compositionally biased region" description="Basic and acidic residues" evidence="7">
    <location>
        <begin position="452"/>
        <end position="483"/>
    </location>
</feature>
<proteinExistence type="inferred from homology"/>
<dbReference type="GO" id="GO:0007094">
    <property type="term" value="P:mitotic spindle assembly checkpoint signaling"/>
    <property type="evidence" value="ECO:0007669"/>
    <property type="project" value="InterPro"/>
</dbReference>
<evidence type="ECO:0000313" key="9">
    <source>
        <dbReference type="Proteomes" id="UP000054251"/>
    </source>
</evidence>
<dbReference type="OrthoDB" id="4081922at2759"/>
<gene>
    <name evidence="8" type="ORF">AC631_04875</name>
</gene>
<sequence length="483" mass="55541">MPIKESNSSLVEKEANALKAQNPNQHNQEPNSNGKNIAGKLDPQKLFDLVSKNYDTWLQVMSKQFKDEENFLPFPKDESMDKNSQPIFNYTLLEALEKASSDFSEKMNDINIENGKKEVPKVEQDKYKSLQTSHEVENSNVEKPSSTSCEALLKESEINFLRNKITQMIASNNFSINNNYKAPKREGFSLYDTRDEEGLHDGNTDQFYDDDQDDYDLEEVQGDFLYDYPGQRHIEVELNTAPECETHGFEECDCPIFHAGRGSEYTNGSYGFDEDEDGPSCEFTFEYDHKGKLVPTYSNVEEKLRLMNLESRISSNANRKNLQLPSINEISAGVSHNTNNSSSKSKKKNKKKKRTNSNTTSSKQSKTTSDQCNNTNVHSNPVFGSCCLFCEYEVIYGAKPRQMIKWYDQRVQKEEQRRLEIKTKLENAKLRALRKQRELRQKQLQQNSLEHPPSHTKAEDTKIPNSPKDEVRLDSLEVNNDLK</sequence>
<evidence type="ECO:0000256" key="1">
    <source>
        <dbReference type="ARBA" id="ARBA00004647"/>
    </source>
</evidence>
<dbReference type="RefSeq" id="XP_015465464.1">
    <property type="nucleotide sequence ID" value="XM_015613704.1"/>
</dbReference>
<keyword evidence="6" id="KW-0131">Cell cycle</keyword>
<evidence type="ECO:0000256" key="3">
    <source>
        <dbReference type="ARBA" id="ARBA00018145"/>
    </source>
</evidence>
<evidence type="ECO:0000313" key="8">
    <source>
        <dbReference type="EMBL" id="KRZ99361.1"/>
    </source>
</evidence>
<feature type="region of interest" description="Disordered" evidence="7">
    <location>
        <begin position="329"/>
        <end position="375"/>
    </location>
</feature>
<feature type="compositionally biased region" description="Basic residues" evidence="7">
    <location>
        <begin position="344"/>
        <end position="355"/>
    </location>
</feature>
<dbReference type="EMBL" id="LMYN01000149">
    <property type="protein sequence ID" value="KRZ99361.1"/>
    <property type="molecule type" value="Genomic_DNA"/>
</dbReference>
<accession>A0A0V1PT74</accession>
<dbReference type="AlphaFoldDB" id="A0A0V1PT74"/>
<evidence type="ECO:0000256" key="4">
    <source>
        <dbReference type="ARBA" id="ARBA00022490"/>
    </source>
</evidence>
<keyword evidence="9" id="KW-1185">Reference proteome</keyword>